<evidence type="ECO:0000313" key="2">
    <source>
        <dbReference type="Proteomes" id="UP001164250"/>
    </source>
</evidence>
<dbReference type="Proteomes" id="UP001164250">
    <property type="component" value="Chromosome 5"/>
</dbReference>
<accession>A0ACC1BEC5</accession>
<comment type="caution">
    <text evidence="1">The sequence shown here is derived from an EMBL/GenBank/DDBJ whole genome shotgun (WGS) entry which is preliminary data.</text>
</comment>
<name>A0ACC1BEC5_9ROSI</name>
<proteinExistence type="predicted"/>
<protein>
    <submittedName>
        <fullName evidence="1">Uncharacterized protein</fullName>
    </submittedName>
</protein>
<reference evidence="2" key="1">
    <citation type="journal article" date="2023" name="G3 (Bethesda)">
        <title>Genome assembly and association tests identify interacting loci associated with vigor, precocity, and sex in interspecific pistachio rootstocks.</title>
        <authorList>
            <person name="Palmer W."/>
            <person name="Jacygrad E."/>
            <person name="Sagayaradj S."/>
            <person name="Cavanaugh K."/>
            <person name="Han R."/>
            <person name="Bertier L."/>
            <person name="Beede B."/>
            <person name="Kafkas S."/>
            <person name="Golino D."/>
            <person name="Preece J."/>
            <person name="Michelmore R."/>
        </authorList>
    </citation>
    <scope>NUCLEOTIDE SEQUENCE [LARGE SCALE GENOMIC DNA]</scope>
</reference>
<gene>
    <name evidence="1" type="ORF">Patl1_27807</name>
</gene>
<dbReference type="EMBL" id="CM047901">
    <property type="protein sequence ID" value="KAJ0097285.1"/>
    <property type="molecule type" value="Genomic_DNA"/>
</dbReference>
<evidence type="ECO:0000313" key="1">
    <source>
        <dbReference type="EMBL" id="KAJ0097285.1"/>
    </source>
</evidence>
<sequence>MEQGQANRHRDSLQTQFASASRSRVALLKRQIQTLSQGNKTCSAYLDEAKAIADQLATVGKPMDDQDLISHLLGGLKVSYTPFITSYTLSTRNVDLTLEDFQAELFSFETLLENQQQTSADPHYAFAAHKSKMPPFHKKPQRSSQAPHYRPNRPSATPPTRAYDNGNSTPFVQQNTRHSGRPACQICGKTNHIALDCYERFNYAYQGRIPPPDLAAMAAETNAQFDNQVWYADSGANAHITTNAENLTTQQPFEGSDMITVGNGTANRDDPPVSSNATLTLTMAGKLMQRTSRGPEKTIVKTLEIASFASMVDSGNFVLFNNRSDIIWSSFDFHTDTILGGQNLYSGSELFSSVSKTNHSSGRSRLKMQSDGNLVLYPINTIDQFVDAYWASYTVSKE</sequence>
<organism evidence="1 2">
    <name type="scientific">Pistacia atlantica</name>
    <dbReference type="NCBI Taxonomy" id="434234"/>
    <lineage>
        <taxon>Eukaryota</taxon>
        <taxon>Viridiplantae</taxon>
        <taxon>Streptophyta</taxon>
        <taxon>Embryophyta</taxon>
        <taxon>Tracheophyta</taxon>
        <taxon>Spermatophyta</taxon>
        <taxon>Magnoliopsida</taxon>
        <taxon>eudicotyledons</taxon>
        <taxon>Gunneridae</taxon>
        <taxon>Pentapetalae</taxon>
        <taxon>rosids</taxon>
        <taxon>malvids</taxon>
        <taxon>Sapindales</taxon>
        <taxon>Anacardiaceae</taxon>
        <taxon>Pistacia</taxon>
    </lineage>
</organism>
<keyword evidence="2" id="KW-1185">Reference proteome</keyword>